<dbReference type="Gene3D" id="3.30.40.10">
    <property type="entry name" value="Zinc/RING finger domain, C3HC4 (zinc finger)"/>
    <property type="match status" value="1"/>
</dbReference>
<dbReference type="Pfam" id="PF13639">
    <property type="entry name" value="zf-RING_2"/>
    <property type="match status" value="1"/>
</dbReference>
<dbReference type="Proteomes" id="UP000604825">
    <property type="component" value="Unassembled WGS sequence"/>
</dbReference>
<dbReference type="PANTHER" id="PTHR45969">
    <property type="entry name" value="RING ZINC FINGER PROTEIN-RELATED"/>
    <property type="match status" value="1"/>
</dbReference>
<keyword evidence="3" id="KW-0862">Zinc</keyword>
<keyword evidence="6" id="KW-0812">Transmembrane</keyword>
<accession>A0A811QX82</accession>
<keyword evidence="1" id="KW-0479">Metal-binding</keyword>
<keyword evidence="6" id="KW-0472">Membrane</keyword>
<organism evidence="8 9">
    <name type="scientific">Miscanthus lutarioriparius</name>
    <dbReference type="NCBI Taxonomy" id="422564"/>
    <lineage>
        <taxon>Eukaryota</taxon>
        <taxon>Viridiplantae</taxon>
        <taxon>Streptophyta</taxon>
        <taxon>Embryophyta</taxon>
        <taxon>Tracheophyta</taxon>
        <taxon>Spermatophyta</taxon>
        <taxon>Magnoliopsida</taxon>
        <taxon>Liliopsida</taxon>
        <taxon>Poales</taxon>
        <taxon>Poaceae</taxon>
        <taxon>PACMAD clade</taxon>
        <taxon>Panicoideae</taxon>
        <taxon>Andropogonodae</taxon>
        <taxon>Andropogoneae</taxon>
        <taxon>Saccharinae</taxon>
        <taxon>Miscanthus</taxon>
    </lineage>
</organism>
<reference evidence="8" key="1">
    <citation type="submission" date="2020-10" db="EMBL/GenBank/DDBJ databases">
        <authorList>
            <person name="Han B."/>
            <person name="Lu T."/>
            <person name="Zhao Q."/>
            <person name="Huang X."/>
            <person name="Zhao Y."/>
        </authorList>
    </citation>
    <scope>NUCLEOTIDE SEQUENCE</scope>
</reference>
<feature type="domain" description="RING-type" evidence="7">
    <location>
        <begin position="73"/>
        <end position="123"/>
    </location>
</feature>
<protein>
    <recommendedName>
        <fullName evidence="7">RING-type domain-containing protein</fullName>
    </recommendedName>
</protein>
<evidence type="ECO:0000256" key="2">
    <source>
        <dbReference type="ARBA" id="ARBA00022771"/>
    </source>
</evidence>
<dbReference type="InterPro" id="IPR013083">
    <property type="entry name" value="Znf_RING/FYVE/PHD"/>
</dbReference>
<dbReference type="InterPro" id="IPR001841">
    <property type="entry name" value="Znf_RING"/>
</dbReference>
<feature type="compositionally biased region" description="Pro residues" evidence="5">
    <location>
        <begin position="133"/>
        <end position="143"/>
    </location>
</feature>
<comment type="caution">
    <text evidence="8">The sequence shown here is derived from an EMBL/GenBank/DDBJ whole genome shotgun (WGS) entry which is preliminary data.</text>
</comment>
<feature type="region of interest" description="Disordered" evidence="5">
    <location>
        <begin position="133"/>
        <end position="157"/>
    </location>
</feature>
<evidence type="ECO:0000256" key="1">
    <source>
        <dbReference type="ARBA" id="ARBA00022723"/>
    </source>
</evidence>
<evidence type="ECO:0000313" key="8">
    <source>
        <dbReference type="EMBL" id="CAD6263249.1"/>
    </source>
</evidence>
<proteinExistence type="predicted"/>
<keyword evidence="6" id="KW-1133">Transmembrane helix</keyword>
<gene>
    <name evidence="8" type="ORF">NCGR_LOCUS46559</name>
</gene>
<evidence type="ECO:0000256" key="4">
    <source>
        <dbReference type="PROSITE-ProRule" id="PRU00175"/>
    </source>
</evidence>
<evidence type="ECO:0000256" key="5">
    <source>
        <dbReference type="SAM" id="MobiDB-lite"/>
    </source>
</evidence>
<dbReference type="EMBL" id="CAJGYO010000012">
    <property type="protein sequence ID" value="CAD6263249.1"/>
    <property type="molecule type" value="Genomic_DNA"/>
</dbReference>
<keyword evidence="2 4" id="KW-0863">Zinc-finger</keyword>
<feature type="transmembrane region" description="Helical" evidence="6">
    <location>
        <begin position="7"/>
        <end position="34"/>
    </location>
</feature>
<evidence type="ECO:0000313" key="9">
    <source>
        <dbReference type="Proteomes" id="UP000604825"/>
    </source>
</evidence>
<dbReference type="PROSITE" id="PS50089">
    <property type="entry name" value="ZF_RING_2"/>
    <property type="match status" value="1"/>
</dbReference>
<evidence type="ECO:0000259" key="7">
    <source>
        <dbReference type="PROSITE" id="PS50089"/>
    </source>
</evidence>
<dbReference type="GO" id="GO:0061630">
    <property type="term" value="F:ubiquitin protein ligase activity"/>
    <property type="evidence" value="ECO:0007669"/>
    <property type="project" value="TreeGrafter"/>
</dbReference>
<dbReference type="GO" id="GO:0008270">
    <property type="term" value="F:zinc ion binding"/>
    <property type="evidence" value="ECO:0007669"/>
    <property type="project" value="UniProtKB-KW"/>
</dbReference>
<dbReference type="SUPFAM" id="SSF57850">
    <property type="entry name" value="RING/U-box"/>
    <property type="match status" value="1"/>
</dbReference>
<dbReference type="OrthoDB" id="693812at2759"/>
<evidence type="ECO:0000256" key="6">
    <source>
        <dbReference type="SAM" id="Phobius"/>
    </source>
</evidence>
<evidence type="ECO:0000256" key="3">
    <source>
        <dbReference type="ARBA" id="ARBA00022833"/>
    </source>
</evidence>
<keyword evidence="9" id="KW-1185">Reference proteome</keyword>
<name>A0A811QX82_9POAL</name>
<dbReference type="PANTHER" id="PTHR45969:SF91">
    <property type="entry name" value="ZINC FINGER, C3HC4 TYPE FAMILY PROTEIN"/>
    <property type="match status" value="1"/>
</dbReference>
<sequence>MAVRFSITVFLASIILFVSVIVLVNVAIIIWGLAASSFSSLSSRVKAWWHSRPVLLFRLGGVTTLRQKLNYNCTMCQDSMEAGEKVRTLSCDHVFHYGATVKCQNDIDEWFLTAEDMSCPICRQVPHPVLPWKRPPPSSPAPSSPQTSDSDSEEVSEELLFPSHWFDETLLQADSEAAELLFPSHWFDETLPEGSPSQ</sequence>
<dbReference type="AlphaFoldDB" id="A0A811QX82"/>
<dbReference type="GO" id="GO:0016567">
    <property type="term" value="P:protein ubiquitination"/>
    <property type="evidence" value="ECO:0007669"/>
    <property type="project" value="TreeGrafter"/>
</dbReference>